<comment type="caution">
    <text evidence="1">The sequence shown here is derived from an EMBL/GenBank/DDBJ whole genome shotgun (WGS) entry which is preliminary data.</text>
</comment>
<organism evidence="1 2">
    <name type="scientific">Paraherbaspirillum soli</name>
    <dbReference type="NCBI Taxonomy" id="631222"/>
    <lineage>
        <taxon>Bacteria</taxon>
        <taxon>Pseudomonadati</taxon>
        <taxon>Pseudomonadota</taxon>
        <taxon>Betaproteobacteria</taxon>
        <taxon>Burkholderiales</taxon>
        <taxon>Oxalobacteraceae</taxon>
        <taxon>Paraherbaspirillum</taxon>
    </lineage>
</organism>
<dbReference type="RefSeq" id="WP_378998044.1">
    <property type="nucleotide sequence ID" value="NZ_JBHSMT010000024.1"/>
</dbReference>
<name>A0ABW0MA49_9BURK</name>
<evidence type="ECO:0000313" key="1">
    <source>
        <dbReference type="EMBL" id="MFC5474935.1"/>
    </source>
</evidence>
<evidence type="ECO:0000313" key="2">
    <source>
        <dbReference type="Proteomes" id="UP001596045"/>
    </source>
</evidence>
<accession>A0ABW0MA49</accession>
<gene>
    <name evidence="1" type="ORF">ACFPM8_13315</name>
</gene>
<proteinExistence type="predicted"/>
<dbReference type="EMBL" id="JBHSMT010000024">
    <property type="protein sequence ID" value="MFC5474935.1"/>
    <property type="molecule type" value="Genomic_DNA"/>
</dbReference>
<sequence length="89" mass="9649">MTLADMTMGAYAGIRMGWAVNAIGLALCQQALEKPLENSLPSASLSRTNIPSSAMNSMILVEDKKLAELFGSEYALYKKQSARLIPGIW</sequence>
<keyword evidence="2" id="KW-1185">Reference proteome</keyword>
<dbReference type="Gene3D" id="1.20.120.1630">
    <property type="match status" value="1"/>
</dbReference>
<dbReference type="Proteomes" id="UP001596045">
    <property type="component" value="Unassembled WGS sequence"/>
</dbReference>
<reference evidence="2" key="1">
    <citation type="journal article" date="2019" name="Int. J. Syst. Evol. Microbiol.">
        <title>The Global Catalogue of Microorganisms (GCM) 10K type strain sequencing project: providing services to taxonomists for standard genome sequencing and annotation.</title>
        <authorList>
            <consortium name="The Broad Institute Genomics Platform"/>
            <consortium name="The Broad Institute Genome Sequencing Center for Infectious Disease"/>
            <person name="Wu L."/>
            <person name="Ma J."/>
        </authorList>
    </citation>
    <scope>NUCLEOTIDE SEQUENCE [LARGE SCALE GENOMIC DNA]</scope>
    <source>
        <strain evidence="2">JCM 17066</strain>
    </source>
</reference>
<protein>
    <submittedName>
        <fullName evidence="1">Uncharacterized protein</fullName>
    </submittedName>
</protein>